<dbReference type="InterPro" id="IPR052955">
    <property type="entry name" value="UPF0703_membrane_permease"/>
</dbReference>
<dbReference type="Pfam" id="PF09323">
    <property type="entry name" value="DUF1980"/>
    <property type="match status" value="1"/>
</dbReference>
<dbReference type="InterPro" id="IPR048493">
    <property type="entry name" value="DUF1980_N"/>
</dbReference>
<dbReference type="EMBL" id="LDPH01000002">
    <property type="protein sequence ID" value="KLV28114.1"/>
    <property type="molecule type" value="Genomic_DNA"/>
</dbReference>
<evidence type="ECO:0000313" key="3">
    <source>
        <dbReference type="EMBL" id="KLV28114.1"/>
    </source>
</evidence>
<keyword evidence="4" id="KW-1185">Reference proteome</keyword>
<proteinExistence type="predicted"/>
<organism evidence="3 4">
    <name type="scientific">Niallia circulans</name>
    <name type="common">Bacillus circulans</name>
    <dbReference type="NCBI Taxonomy" id="1397"/>
    <lineage>
        <taxon>Bacteria</taxon>
        <taxon>Bacillati</taxon>
        <taxon>Bacillota</taxon>
        <taxon>Bacilli</taxon>
        <taxon>Bacillales</taxon>
        <taxon>Bacillaceae</taxon>
        <taxon>Niallia</taxon>
    </lineage>
</organism>
<accession>A0A0J1IQ84</accession>
<sequence>MFRIFVLIGFTYLFLHLHATGDISKYINMKYAYISESAIYIFVLFTIICVYNYVKKDKHTHDASCNHCGHDHSHEENSWWKRGFTIITLLIPILTGLILPVATLDSNIVEKKGLYFPAYDEGDEYSQHQFLQPNTSSYYGKEGYAEVMDKGLDKIKNLPEIKLGEDNFLNDLETIYNYPGQFMDRKITLTGFTYKEEDLTNNQLFLLRFGIIHCIADAGVFGMLLDIPDELKRENDQWLQVTGKLETVYYQPFKKTIPILKVTDWKSINQPDDPYVYRQY</sequence>
<dbReference type="InterPro" id="IPR048447">
    <property type="entry name" value="DUF1980_C"/>
</dbReference>
<dbReference type="PANTHER" id="PTHR40047">
    <property type="entry name" value="UPF0703 PROTEIN YCGQ"/>
    <property type="match status" value="1"/>
</dbReference>
<evidence type="ECO:0000259" key="1">
    <source>
        <dbReference type="Pfam" id="PF09323"/>
    </source>
</evidence>
<name>A0A0J1IQ84_NIACI</name>
<dbReference type="PATRIC" id="fig|1397.4.peg.2160"/>
<evidence type="ECO:0000313" key="4">
    <source>
        <dbReference type="Proteomes" id="UP000036045"/>
    </source>
</evidence>
<dbReference type="PANTHER" id="PTHR40047:SF1">
    <property type="entry name" value="UPF0703 PROTEIN YCGQ"/>
    <property type="match status" value="1"/>
</dbReference>
<feature type="domain" description="DUF1980" evidence="2">
    <location>
        <begin position="138"/>
        <end position="278"/>
    </location>
</feature>
<comment type="caution">
    <text evidence="3">The sequence shown here is derived from an EMBL/GenBank/DDBJ whole genome shotgun (WGS) entry which is preliminary data.</text>
</comment>
<protein>
    <recommendedName>
        <fullName evidence="5">TIGR03943 family protein</fullName>
    </recommendedName>
</protein>
<dbReference type="Pfam" id="PF21537">
    <property type="entry name" value="DUF1980_C"/>
    <property type="match status" value="1"/>
</dbReference>
<dbReference type="RefSeq" id="WP_047940667.1">
    <property type="nucleotide sequence ID" value="NZ_CP053989.1"/>
</dbReference>
<dbReference type="Proteomes" id="UP000036045">
    <property type="component" value="Unassembled WGS sequence"/>
</dbReference>
<feature type="domain" description="DUF1980" evidence="1">
    <location>
        <begin position="2"/>
        <end position="114"/>
    </location>
</feature>
<dbReference type="AlphaFoldDB" id="A0A0J1IQ84"/>
<dbReference type="InterPro" id="IPR015402">
    <property type="entry name" value="DUF1980"/>
</dbReference>
<evidence type="ECO:0008006" key="5">
    <source>
        <dbReference type="Google" id="ProtNLM"/>
    </source>
</evidence>
<dbReference type="NCBIfam" id="TIGR03943">
    <property type="entry name" value="TIGR03943 family putative permease subunit"/>
    <property type="match status" value="1"/>
</dbReference>
<evidence type="ECO:0000259" key="2">
    <source>
        <dbReference type="Pfam" id="PF21537"/>
    </source>
</evidence>
<dbReference type="GeneID" id="56349827"/>
<dbReference type="OrthoDB" id="9770408at2"/>
<gene>
    <name evidence="3" type="ORF">ABW02_04335</name>
</gene>
<reference evidence="3 4" key="1">
    <citation type="submission" date="2015-05" db="EMBL/GenBank/DDBJ databases">
        <title>Whole genome sequence and identification of bacterial endophytes from Costus igneus.</title>
        <authorList>
            <person name="Lee Y.P."/>
            <person name="Gan H.M."/>
            <person name="Eng W."/>
            <person name="Wheatley M.S."/>
            <person name="Caraballo A."/>
            <person name="Polter S."/>
            <person name="Savka M.A."/>
            <person name="Hudson A.O."/>
        </authorList>
    </citation>
    <scope>NUCLEOTIDE SEQUENCE [LARGE SCALE GENOMIC DNA]</scope>
    <source>
        <strain evidence="3 4">RIT379</strain>
    </source>
</reference>